<evidence type="ECO:0000256" key="4">
    <source>
        <dbReference type="SAM" id="SignalP"/>
    </source>
</evidence>
<keyword evidence="6" id="KW-1185">Reference proteome</keyword>
<accession>A0A255YWC2</accession>
<comment type="caution">
    <text evidence="5">The sequence shown here is derived from an EMBL/GenBank/DDBJ whole genome shotgun (WGS) entry which is preliminary data.</text>
</comment>
<dbReference type="SUPFAM" id="SSF48452">
    <property type="entry name" value="TPR-like"/>
    <property type="match status" value="1"/>
</dbReference>
<proteinExistence type="predicted"/>
<dbReference type="Pfam" id="PF13181">
    <property type="entry name" value="TPR_8"/>
    <property type="match status" value="1"/>
</dbReference>
<gene>
    <name evidence="5" type="ORF">CHU95_13845</name>
</gene>
<feature type="repeat" description="TPR" evidence="3">
    <location>
        <begin position="279"/>
        <end position="312"/>
    </location>
</feature>
<dbReference type="RefSeq" id="WP_094456922.1">
    <property type="nucleotide sequence ID" value="NZ_NOXU01000030.1"/>
</dbReference>
<evidence type="ECO:0000313" key="6">
    <source>
        <dbReference type="Proteomes" id="UP000216998"/>
    </source>
</evidence>
<organism evidence="5 6">
    <name type="scientific">Niveispirillum lacus</name>
    <dbReference type="NCBI Taxonomy" id="1981099"/>
    <lineage>
        <taxon>Bacteria</taxon>
        <taxon>Pseudomonadati</taxon>
        <taxon>Pseudomonadota</taxon>
        <taxon>Alphaproteobacteria</taxon>
        <taxon>Rhodospirillales</taxon>
        <taxon>Azospirillaceae</taxon>
        <taxon>Niveispirillum</taxon>
    </lineage>
</organism>
<feature type="chain" id="PRO_5013055829" evidence="4">
    <location>
        <begin position="22"/>
        <end position="326"/>
    </location>
</feature>
<dbReference type="InterPro" id="IPR011990">
    <property type="entry name" value="TPR-like_helical_dom_sf"/>
</dbReference>
<keyword evidence="2 3" id="KW-0802">TPR repeat</keyword>
<dbReference type="PROSITE" id="PS50005">
    <property type="entry name" value="TPR"/>
    <property type="match status" value="1"/>
</dbReference>
<protein>
    <submittedName>
        <fullName evidence="5">Uncharacterized protein</fullName>
    </submittedName>
</protein>
<feature type="signal peptide" evidence="4">
    <location>
        <begin position="1"/>
        <end position="21"/>
    </location>
</feature>
<dbReference type="InterPro" id="IPR019734">
    <property type="entry name" value="TPR_rpt"/>
</dbReference>
<dbReference type="Proteomes" id="UP000216998">
    <property type="component" value="Unassembled WGS sequence"/>
</dbReference>
<evidence type="ECO:0000256" key="1">
    <source>
        <dbReference type="ARBA" id="ARBA00022737"/>
    </source>
</evidence>
<dbReference type="SMART" id="SM00028">
    <property type="entry name" value="TPR"/>
    <property type="match status" value="2"/>
</dbReference>
<keyword evidence="4" id="KW-0732">Signal</keyword>
<evidence type="ECO:0000256" key="3">
    <source>
        <dbReference type="PROSITE-ProRule" id="PRU00339"/>
    </source>
</evidence>
<dbReference type="OrthoDB" id="9815010at2"/>
<dbReference type="EMBL" id="NOXU01000030">
    <property type="protein sequence ID" value="OYQ33479.1"/>
    <property type="molecule type" value="Genomic_DNA"/>
</dbReference>
<name>A0A255YWC2_9PROT</name>
<dbReference type="Gene3D" id="1.25.40.10">
    <property type="entry name" value="Tetratricopeptide repeat domain"/>
    <property type="match status" value="1"/>
</dbReference>
<evidence type="ECO:0000256" key="2">
    <source>
        <dbReference type="ARBA" id="ARBA00022803"/>
    </source>
</evidence>
<sequence>MRLIAHVAMLSLLVLAGPAIAQTAVRDYAALVEPDDREEVAATPLKDRLAANPGDLNAARELLRVYQRYGNIEAGQSLGARLAAELPGDRDVLEARMVLATRRIDAASLFSKKAAAGELLTLCEGERQRDPRSIPALNCIAQYHLVAPSIVGGDKAKADEAISAMQAVNEGHYLLLRANQALSNEDEAGGRARLMEAVAKLDDASDLAGAAVRLGRLGDIESAFAALDRALEIDPADPFTLYQRGRAAAASGRHLESGRDALLRFLSGPAWIGGTNYRAAAHWRLGMIYQAMGDTGTAEQAYRRALVLEPKHKEAQAALKALKTAG</sequence>
<reference evidence="5 6" key="1">
    <citation type="submission" date="2017-07" db="EMBL/GenBank/DDBJ databases">
        <title>Niveispirillum cyanobacteriorum sp. nov., isolated from cyanobacterial aggregates in a eutrophic lake.</title>
        <authorList>
            <person name="Cai H."/>
        </authorList>
    </citation>
    <scope>NUCLEOTIDE SEQUENCE [LARGE SCALE GENOMIC DNA]</scope>
    <source>
        <strain evidence="6">TH1-14</strain>
    </source>
</reference>
<dbReference type="AlphaFoldDB" id="A0A255YWC2"/>
<dbReference type="InterPro" id="IPR013105">
    <property type="entry name" value="TPR_2"/>
</dbReference>
<evidence type="ECO:0000313" key="5">
    <source>
        <dbReference type="EMBL" id="OYQ33479.1"/>
    </source>
</evidence>
<keyword evidence="1" id="KW-0677">Repeat</keyword>
<dbReference type="Pfam" id="PF07719">
    <property type="entry name" value="TPR_2"/>
    <property type="match status" value="1"/>
</dbReference>